<comment type="caution">
    <text evidence="2">The sequence shown here is derived from an EMBL/GenBank/DDBJ whole genome shotgun (WGS) entry which is preliminary data.</text>
</comment>
<evidence type="ECO:0000313" key="3">
    <source>
        <dbReference type="Proteomes" id="UP000070620"/>
    </source>
</evidence>
<evidence type="ECO:0000313" key="2">
    <source>
        <dbReference type="EMBL" id="KXK62111.1"/>
    </source>
</evidence>
<dbReference type="Proteomes" id="UP000070620">
    <property type="component" value="Unassembled WGS sequence"/>
</dbReference>
<proteinExistence type="predicted"/>
<organism evidence="2 3">
    <name type="scientific">Micromonospora rosaria</name>
    <dbReference type="NCBI Taxonomy" id="47874"/>
    <lineage>
        <taxon>Bacteria</taxon>
        <taxon>Bacillati</taxon>
        <taxon>Actinomycetota</taxon>
        <taxon>Actinomycetes</taxon>
        <taxon>Micromonosporales</taxon>
        <taxon>Micromonosporaceae</taxon>
        <taxon>Micromonospora</taxon>
    </lineage>
</organism>
<sequence length="62" mass="7153">MGRWKWFQRQEEPVDQVGPATRYPLRDGQPRGRLVVRAVHPVVPRSRTRPGTDATDGTNDER</sequence>
<gene>
    <name evidence="2" type="ORF">AWW66_10215</name>
</gene>
<reference evidence="2 3" key="1">
    <citation type="submission" date="2016-01" db="EMBL/GenBank/DDBJ databases">
        <title>Whole genome sequence and analysis of Micromonospora rosaria DSM 803, which can produce antibacterial substance rosamicin.</title>
        <authorList>
            <person name="Yang H."/>
            <person name="He X."/>
            <person name="Zhu D."/>
        </authorList>
    </citation>
    <scope>NUCLEOTIDE SEQUENCE [LARGE SCALE GENOMIC DNA]</scope>
    <source>
        <strain evidence="2 3">DSM 803</strain>
    </source>
</reference>
<name>A0A136PUD8_9ACTN</name>
<accession>A0A136PUD8</accession>
<feature type="region of interest" description="Disordered" evidence="1">
    <location>
        <begin position="1"/>
        <end position="62"/>
    </location>
</feature>
<keyword evidence="3" id="KW-1185">Reference proteome</keyword>
<evidence type="ECO:0000256" key="1">
    <source>
        <dbReference type="SAM" id="MobiDB-lite"/>
    </source>
</evidence>
<dbReference type="EMBL" id="LRQV01000026">
    <property type="protein sequence ID" value="KXK62111.1"/>
    <property type="molecule type" value="Genomic_DNA"/>
</dbReference>
<protein>
    <submittedName>
        <fullName evidence="2">Uncharacterized protein</fullName>
    </submittedName>
</protein>
<dbReference type="AlphaFoldDB" id="A0A136PUD8"/>